<dbReference type="Gene3D" id="1.10.10.60">
    <property type="entry name" value="Homeodomain-like"/>
    <property type="match status" value="2"/>
</dbReference>
<dbReference type="PANTHER" id="PTHR43280">
    <property type="entry name" value="ARAC-FAMILY TRANSCRIPTIONAL REGULATOR"/>
    <property type="match status" value="1"/>
</dbReference>
<organism evidence="5 6">
    <name type="scientific">Cohnella cellulosilytica</name>
    <dbReference type="NCBI Taxonomy" id="986710"/>
    <lineage>
        <taxon>Bacteria</taxon>
        <taxon>Bacillati</taxon>
        <taxon>Bacillota</taxon>
        <taxon>Bacilli</taxon>
        <taxon>Bacillales</taxon>
        <taxon>Paenibacillaceae</taxon>
        <taxon>Cohnella</taxon>
    </lineage>
</organism>
<dbReference type="InterPro" id="IPR003313">
    <property type="entry name" value="AraC-bd"/>
</dbReference>
<dbReference type="SMART" id="SM00342">
    <property type="entry name" value="HTH_ARAC"/>
    <property type="match status" value="1"/>
</dbReference>
<keyword evidence="6" id="KW-1185">Reference proteome</keyword>
<keyword evidence="1" id="KW-0805">Transcription regulation</keyword>
<evidence type="ECO:0000256" key="2">
    <source>
        <dbReference type="ARBA" id="ARBA00023125"/>
    </source>
</evidence>
<feature type="domain" description="HTH araC/xylS-type" evidence="4">
    <location>
        <begin position="184"/>
        <end position="282"/>
    </location>
</feature>
<evidence type="ECO:0000259" key="4">
    <source>
        <dbReference type="PROSITE" id="PS01124"/>
    </source>
</evidence>
<keyword evidence="2" id="KW-0238">DNA-binding</keyword>
<protein>
    <submittedName>
        <fullName evidence="5">Helix-turn-helix domain-containing protein</fullName>
    </submittedName>
</protein>
<dbReference type="PANTHER" id="PTHR43280:SF28">
    <property type="entry name" value="HTH-TYPE TRANSCRIPTIONAL ACTIVATOR RHAS"/>
    <property type="match status" value="1"/>
</dbReference>
<dbReference type="Proteomes" id="UP001596378">
    <property type="component" value="Unassembled WGS sequence"/>
</dbReference>
<dbReference type="SUPFAM" id="SSF46689">
    <property type="entry name" value="Homeodomain-like"/>
    <property type="match status" value="2"/>
</dbReference>
<dbReference type="RefSeq" id="WP_378047365.1">
    <property type="nucleotide sequence ID" value="NZ_JBHMDN010000013.1"/>
</dbReference>
<dbReference type="InterPro" id="IPR018060">
    <property type="entry name" value="HTH_AraC"/>
</dbReference>
<evidence type="ECO:0000256" key="1">
    <source>
        <dbReference type="ARBA" id="ARBA00023015"/>
    </source>
</evidence>
<proteinExistence type="predicted"/>
<dbReference type="PROSITE" id="PS01124">
    <property type="entry name" value="HTH_ARAC_FAMILY_2"/>
    <property type="match status" value="1"/>
</dbReference>
<evidence type="ECO:0000313" key="6">
    <source>
        <dbReference type="Proteomes" id="UP001596378"/>
    </source>
</evidence>
<dbReference type="PROSITE" id="PS00041">
    <property type="entry name" value="HTH_ARAC_FAMILY_1"/>
    <property type="match status" value="1"/>
</dbReference>
<dbReference type="InterPro" id="IPR037923">
    <property type="entry name" value="HTH-like"/>
</dbReference>
<name>A0ABW2FB93_9BACL</name>
<dbReference type="Pfam" id="PF12833">
    <property type="entry name" value="HTH_18"/>
    <property type="match status" value="1"/>
</dbReference>
<dbReference type="Pfam" id="PF02311">
    <property type="entry name" value="AraC_binding"/>
    <property type="match status" value="1"/>
</dbReference>
<keyword evidence="3" id="KW-0804">Transcription</keyword>
<dbReference type="EMBL" id="JBHTAI010000003">
    <property type="protein sequence ID" value="MFC7148045.1"/>
    <property type="molecule type" value="Genomic_DNA"/>
</dbReference>
<dbReference type="SUPFAM" id="SSF51215">
    <property type="entry name" value="Regulatory protein AraC"/>
    <property type="match status" value="1"/>
</dbReference>
<sequence>MTKTAAFPEPDQTGGQPAGLRAALKLPSIRVLGDFVKKQGTELEEREIPDYEVLYFPEGTLSVYRVGEREFSLNKPCFVLTRPGEVHSYRYDPHKPTRHLFIHFWLKALPDDLLAVLQPDGPSVIPYQGELLFSLMKQINAIAFLRPDKLQDRGSLLLLSLLSEIDALAADESPETERLPPQLAKALSVIDSHPSSPLTVDQLARQVGWTPEHLARSFSRHLGMTPKETIVRKKIDRACQLLLYGRMSVKEIAFEVGFADENYFCRVFKAAKAITATDYRAKYYKPKYEDLAPANDEDALYPSNRVFFGDF</sequence>
<dbReference type="InterPro" id="IPR018062">
    <property type="entry name" value="HTH_AraC-typ_CS"/>
</dbReference>
<evidence type="ECO:0000256" key="3">
    <source>
        <dbReference type="ARBA" id="ARBA00023163"/>
    </source>
</evidence>
<gene>
    <name evidence="5" type="ORF">ACFQMJ_05800</name>
</gene>
<dbReference type="InterPro" id="IPR009057">
    <property type="entry name" value="Homeodomain-like_sf"/>
</dbReference>
<accession>A0ABW2FB93</accession>
<reference evidence="6" key="1">
    <citation type="journal article" date="2019" name="Int. J. Syst. Evol. Microbiol.">
        <title>The Global Catalogue of Microorganisms (GCM) 10K type strain sequencing project: providing services to taxonomists for standard genome sequencing and annotation.</title>
        <authorList>
            <consortium name="The Broad Institute Genomics Platform"/>
            <consortium name="The Broad Institute Genome Sequencing Center for Infectious Disease"/>
            <person name="Wu L."/>
            <person name="Ma J."/>
        </authorList>
    </citation>
    <scope>NUCLEOTIDE SEQUENCE [LARGE SCALE GENOMIC DNA]</scope>
    <source>
        <strain evidence="6">KCTC 12907</strain>
    </source>
</reference>
<evidence type="ECO:0000313" key="5">
    <source>
        <dbReference type="EMBL" id="MFC7148045.1"/>
    </source>
</evidence>
<comment type="caution">
    <text evidence="5">The sequence shown here is derived from an EMBL/GenBank/DDBJ whole genome shotgun (WGS) entry which is preliminary data.</text>
</comment>